<protein>
    <submittedName>
        <fullName evidence="1">Uncharacterized protein</fullName>
    </submittedName>
</protein>
<reference evidence="1 2" key="1">
    <citation type="submission" date="2018-11" db="EMBL/GenBank/DDBJ databases">
        <authorList>
            <consortium name="Pathogen Informatics"/>
        </authorList>
    </citation>
    <scope>NUCLEOTIDE SEQUENCE [LARGE SCALE GENOMIC DNA]</scope>
</reference>
<keyword evidence="2" id="KW-1185">Reference proteome</keyword>
<name>A0A3P7NXL6_DIBLA</name>
<dbReference type="Proteomes" id="UP000281553">
    <property type="component" value="Unassembled WGS sequence"/>
</dbReference>
<accession>A0A3P7NXL6</accession>
<evidence type="ECO:0000313" key="2">
    <source>
        <dbReference type="Proteomes" id="UP000281553"/>
    </source>
</evidence>
<proteinExistence type="predicted"/>
<sequence length="91" mass="10437">MASMSNEESCNEGQEDIFLNQKRSAAVDMTCAVSNLYNTKIKSFGSRLVDQICTRQPCDATEFMNSLGKGKTKLGKFFPYDIEFKYWYIDH</sequence>
<organism evidence="1 2">
    <name type="scientific">Dibothriocephalus latus</name>
    <name type="common">Fish tapeworm</name>
    <name type="synonym">Diphyllobothrium latum</name>
    <dbReference type="NCBI Taxonomy" id="60516"/>
    <lineage>
        <taxon>Eukaryota</taxon>
        <taxon>Metazoa</taxon>
        <taxon>Spiralia</taxon>
        <taxon>Lophotrochozoa</taxon>
        <taxon>Platyhelminthes</taxon>
        <taxon>Cestoda</taxon>
        <taxon>Eucestoda</taxon>
        <taxon>Diphyllobothriidea</taxon>
        <taxon>Diphyllobothriidae</taxon>
        <taxon>Dibothriocephalus</taxon>
    </lineage>
</organism>
<dbReference type="AlphaFoldDB" id="A0A3P7NXL6"/>
<gene>
    <name evidence="1" type="ORF">DILT_LOCUS8753</name>
</gene>
<dbReference type="EMBL" id="UYRU01055109">
    <property type="protein sequence ID" value="VDN12922.1"/>
    <property type="molecule type" value="Genomic_DNA"/>
</dbReference>
<evidence type="ECO:0000313" key="1">
    <source>
        <dbReference type="EMBL" id="VDN12922.1"/>
    </source>
</evidence>